<evidence type="ECO:0000256" key="1">
    <source>
        <dbReference type="SAM" id="MobiDB-lite"/>
    </source>
</evidence>
<reference evidence="3" key="1">
    <citation type="journal article" date="2023" name="Mol. Biol. Evol.">
        <title>Third-Generation Sequencing Reveals the Adaptive Role of the Epigenome in Three Deep-Sea Polychaetes.</title>
        <authorList>
            <person name="Perez M."/>
            <person name="Aroh O."/>
            <person name="Sun Y."/>
            <person name="Lan Y."/>
            <person name="Juniper S.K."/>
            <person name="Young C.R."/>
            <person name="Angers B."/>
            <person name="Qian P.Y."/>
        </authorList>
    </citation>
    <scope>NUCLEOTIDE SEQUENCE</scope>
    <source>
        <strain evidence="3">P08H-3</strain>
    </source>
</reference>
<dbReference type="EMBL" id="JAODUP010000919">
    <property type="protein sequence ID" value="KAK2142739.1"/>
    <property type="molecule type" value="Genomic_DNA"/>
</dbReference>
<name>A0AAD9IXK2_9ANNE</name>
<organism evidence="3 4">
    <name type="scientific">Paralvinella palmiformis</name>
    <dbReference type="NCBI Taxonomy" id="53620"/>
    <lineage>
        <taxon>Eukaryota</taxon>
        <taxon>Metazoa</taxon>
        <taxon>Spiralia</taxon>
        <taxon>Lophotrochozoa</taxon>
        <taxon>Annelida</taxon>
        <taxon>Polychaeta</taxon>
        <taxon>Sedentaria</taxon>
        <taxon>Canalipalpata</taxon>
        <taxon>Terebellida</taxon>
        <taxon>Terebelliformia</taxon>
        <taxon>Alvinellidae</taxon>
        <taxon>Paralvinella</taxon>
    </lineage>
</organism>
<accession>A0AAD9IXK2</accession>
<feature type="compositionally biased region" description="Basic and acidic residues" evidence="1">
    <location>
        <begin position="248"/>
        <end position="262"/>
    </location>
</feature>
<evidence type="ECO:0000256" key="2">
    <source>
        <dbReference type="SAM" id="SignalP"/>
    </source>
</evidence>
<dbReference type="AlphaFoldDB" id="A0AAD9IXK2"/>
<protein>
    <submittedName>
        <fullName evidence="3">Uncharacterized protein</fullName>
    </submittedName>
</protein>
<keyword evidence="4" id="KW-1185">Reference proteome</keyword>
<feature type="signal peptide" evidence="2">
    <location>
        <begin position="1"/>
        <end position="20"/>
    </location>
</feature>
<evidence type="ECO:0000313" key="4">
    <source>
        <dbReference type="Proteomes" id="UP001208570"/>
    </source>
</evidence>
<feature type="compositionally biased region" description="Acidic residues" evidence="1">
    <location>
        <begin position="238"/>
        <end position="247"/>
    </location>
</feature>
<comment type="caution">
    <text evidence="3">The sequence shown here is derived from an EMBL/GenBank/DDBJ whole genome shotgun (WGS) entry which is preliminary data.</text>
</comment>
<feature type="region of interest" description="Disordered" evidence="1">
    <location>
        <begin position="61"/>
        <end position="113"/>
    </location>
</feature>
<feature type="region of interest" description="Disordered" evidence="1">
    <location>
        <begin position="228"/>
        <end position="270"/>
    </location>
</feature>
<gene>
    <name evidence="3" type="ORF">LSH36_919g01000</name>
</gene>
<feature type="chain" id="PRO_5041932147" evidence="2">
    <location>
        <begin position="21"/>
        <end position="315"/>
    </location>
</feature>
<sequence>MATSPLQLLLTVAILATARCQDAAADCRIVGEPTVDNIRNYIWCLRRQLYVIEGEIMAAGNQPPNNRHLNRDDLLSPPEVGTSDDESPTPEEYQLLETRKSTSTDDRPEVTPKGQFAVNYGDIEGFPDCHGLTGDQCASLLAFLEQTTMSLAIPNDDVTGSPGGGRVTRMRRSVNYNSISKLKMAHLKSKKLQQLDPVMMKNIKMLIRWRLQNGGNVLRNTPKFKGRWGRSVGHVTNADDDDDDDDDQSRAAETDQPAERQRQPSVRRRERRNVMKAWLAANVNSLSPKVKQMLADYLIWKAKNPGFIKLTSRHG</sequence>
<dbReference type="Proteomes" id="UP001208570">
    <property type="component" value="Unassembled WGS sequence"/>
</dbReference>
<evidence type="ECO:0000313" key="3">
    <source>
        <dbReference type="EMBL" id="KAK2142739.1"/>
    </source>
</evidence>
<proteinExistence type="predicted"/>
<feature type="compositionally biased region" description="Basic and acidic residues" evidence="1">
    <location>
        <begin position="97"/>
        <end position="110"/>
    </location>
</feature>
<keyword evidence="2" id="KW-0732">Signal</keyword>